<feature type="domain" description="Alginate lyase 2" evidence="1">
    <location>
        <begin position="67"/>
        <end position="239"/>
    </location>
</feature>
<organism evidence="2 3">
    <name type="scientific">Theobroma cacao</name>
    <name type="common">Cacao</name>
    <name type="synonym">Cocoa</name>
    <dbReference type="NCBI Taxonomy" id="3641"/>
    <lineage>
        <taxon>Eukaryota</taxon>
        <taxon>Viridiplantae</taxon>
        <taxon>Streptophyta</taxon>
        <taxon>Embryophyta</taxon>
        <taxon>Tracheophyta</taxon>
        <taxon>Spermatophyta</taxon>
        <taxon>Magnoliopsida</taxon>
        <taxon>eudicotyledons</taxon>
        <taxon>Gunneridae</taxon>
        <taxon>Pentapetalae</taxon>
        <taxon>rosids</taxon>
        <taxon>malvids</taxon>
        <taxon>Malvales</taxon>
        <taxon>Malvaceae</taxon>
        <taxon>Byttnerioideae</taxon>
        <taxon>Theobroma</taxon>
    </lineage>
</organism>
<keyword evidence="3" id="KW-1185">Reference proteome</keyword>
<dbReference type="STRING" id="3641.A0A061DK27"/>
<protein>
    <submittedName>
        <fullName evidence="2">Citrate-binding protein, putative</fullName>
    </submittedName>
</protein>
<dbReference type="Gramene" id="EOX92366">
    <property type="protein sequence ID" value="EOX92366"/>
    <property type="gene ID" value="TCM_001316"/>
</dbReference>
<dbReference type="OMA" id="DHHYFKF"/>
<reference evidence="2 3" key="1">
    <citation type="journal article" date="2013" name="Genome Biol.">
        <title>The genome sequence of the most widely cultivated cacao type and its use to identify candidate genes regulating pod color.</title>
        <authorList>
            <person name="Motamayor J.C."/>
            <person name="Mockaitis K."/>
            <person name="Schmutz J."/>
            <person name="Haiminen N."/>
            <person name="Iii D.L."/>
            <person name="Cornejo O."/>
            <person name="Findley S.D."/>
            <person name="Zheng P."/>
            <person name="Utro F."/>
            <person name="Royaert S."/>
            <person name="Saski C."/>
            <person name="Jenkins J."/>
            <person name="Podicheti R."/>
            <person name="Zhao M."/>
            <person name="Scheffler B.E."/>
            <person name="Stack J.C."/>
            <person name="Feltus F.A."/>
            <person name="Mustiga G.M."/>
            <person name="Amores F."/>
            <person name="Phillips W."/>
            <person name="Marelli J.P."/>
            <person name="May G.D."/>
            <person name="Shapiro H."/>
            <person name="Ma J."/>
            <person name="Bustamante C.D."/>
            <person name="Schnell R.J."/>
            <person name="Main D."/>
            <person name="Gilbert D."/>
            <person name="Parida L."/>
            <person name="Kuhn D.N."/>
        </authorList>
    </citation>
    <scope>NUCLEOTIDE SEQUENCE [LARGE SCALE GENOMIC DNA]</scope>
    <source>
        <strain evidence="3">cv. Matina 1-6</strain>
    </source>
</reference>
<dbReference type="Proteomes" id="UP000026915">
    <property type="component" value="Chromosome 1"/>
</dbReference>
<evidence type="ECO:0000313" key="2">
    <source>
        <dbReference type="EMBL" id="EOX92366.1"/>
    </source>
</evidence>
<dbReference type="InParanoid" id="A0A061DK27"/>
<dbReference type="EMBL" id="CM001879">
    <property type="protein sequence ID" value="EOX92366.1"/>
    <property type="molecule type" value="Genomic_DNA"/>
</dbReference>
<name>A0A061DK27_THECC</name>
<dbReference type="PANTHER" id="PTHR33681">
    <property type="entry name" value="BINDING PROTEIN, PUTATIVE, EXPRESSED-RELATED"/>
    <property type="match status" value="1"/>
</dbReference>
<evidence type="ECO:0000259" key="1">
    <source>
        <dbReference type="Pfam" id="PF08787"/>
    </source>
</evidence>
<dbReference type="PANTHER" id="PTHR33681:SF4">
    <property type="entry name" value="OS12G0171100 PROTEIN"/>
    <property type="match status" value="1"/>
</dbReference>
<sequence>MITLREANAFTDVLAKFGVDSEESSLKMALAVLFSLLCLSLSQLLSFQANAQQNPTSGFTAVPLSQSNFKLQKPYDKSPSERYSFSNGEHRLWVFATDKPHTTSSDTKPRTEIRIRGYDYSSGVWQFEGQAYVPSGTTGTSIMQVFGGSSRATTIMLRVYTGSLTVYRSPVILSNMYNRWFKVNVIHDVGASNVKVYIDGVLKYEGSGAGGNNHYFKFGVYAQNDESNYMESRWRGIRVLRRN</sequence>
<evidence type="ECO:0000313" key="3">
    <source>
        <dbReference type="Proteomes" id="UP000026915"/>
    </source>
</evidence>
<dbReference type="InterPro" id="IPR014895">
    <property type="entry name" value="Alginate_lyase_2"/>
</dbReference>
<dbReference type="Gene3D" id="2.60.120.200">
    <property type="match status" value="1"/>
</dbReference>
<accession>A0A061DK27</accession>
<dbReference type="InterPro" id="IPR013320">
    <property type="entry name" value="ConA-like_dom_sf"/>
</dbReference>
<dbReference type="Pfam" id="PF08787">
    <property type="entry name" value="Alginate_lyase2"/>
    <property type="match status" value="1"/>
</dbReference>
<dbReference type="eggNOG" id="ENOG502QTBJ">
    <property type="taxonomic scope" value="Eukaryota"/>
</dbReference>
<proteinExistence type="predicted"/>
<dbReference type="AlphaFoldDB" id="A0A061DK27"/>
<dbReference type="SUPFAM" id="SSF49899">
    <property type="entry name" value="Concanavalin A-like lectins/glucanases"/>
    <property type="match status" value="1"/>
</dbReference>
<gene>
    <name evidence="2" type="ORF">TCM_001316</name>
</gene>
<dbReference type="HOGENOM" id="CLU_078650_0_0_1"/>